<proteinExistence type="predicted"/>
<dbReference type="SUPFAM" id="SSF56731">
    <property type="entry name" value="DNA primase core"/>
    <property type="match status" value="1"/>
</dbReference>
<accession>A0A5A7Q9C0</accession>
<comment type="caution">
    <text evidence="2">The sequence shown here is derived from an EMBL/GenBank/DDBJ whole genome shotgun (WGS) entry which is preliminary data.</text>
</comment>
<keyword evidence="3" id="KW-1185">Reference proteome</keyword>
<dbReference type="GO" id="GO:0043139">
    <property type="term" value="F:5'-3' DNA helicase activity"/>
    <property type="evidence" value="ECO:0007669"/>
    <property type="project" value="InterPro"/>
</dbReference>
<sequence>MLLSPKLKLFLNPYSNCSRAISMASKDFLLLKPSPALAAHACVLPLHSFEQTRYFHSNSRKNVSFFANTRHLPAIYQKAHGYSYSPSAAMPISRPISGAGLETVENQFVDEEQLIILRQKLQEIGIGPKPCLPGQYNSLICPRCKGGDSEEKSLSLFIEPDVWAAVWNCFRGKCGWNGATRAYAAVSSTYAKMNETMKVKQPPRKITDESLEQEPLCIELLRYFSERMISGETLRRNGVMQKKSGEHIVIAFTYRRNGELVSCKYCDITRKFWQVEGEMDKLSMEEAGFRNCVSVPDGAPSKVSNKGLPSEDEDTKYQFLWNCKEYTDKASRIILATDNDSPGQTLAEEIARRLGKERCWRVKWPKKNDTECFKDANEVLMFMGPDGLRDVIEAAELYPIRCLFNFKDYNDEIDDYYHQSLGYVFGATISGAGLETVENQFVDEEQLIILRQKLQEIGIGPKPCLPGQYNSLICPRECSSLDLLSMWVGRLYPNKCRCIIMDCMQN</sequence>
<reference evidence="3" key="1">
    <citation type="journal article" date="2019" name="Curr. Biol.">
        <title>Genome Sequence of Striga asiatica Provides Insight into the Evolution of Plant Parasitism.</title>
        <authorList>
            <person name="Yoshida S."/>
            <person name="Kim S."/>
            <person name="Wafula E.K."/>
            <person name="Tanskanen J."/>
            <person name="Kim Y.M."/>
            <person name="Honaas L."/>
            <person name="Yang Z."/>
            <person name="Spallek T."/>
            <person name="Conn C.E."/>
            <person name="Ichihashi Y."/>
            <person name="Cheong K."/>
            <person name="Cui S."/>
            <person name="Der J.P."/>
            <person name="Gundlach H."/>
            <person name="Jiao Y."/>
            <person name="Hori C."/>
            <person name="Ishida J.K."/>
            <person name="Kasahara H."/>
            <person name="Kiba T."/>
            <person name="Kim M.S."/>
            <person name="Koo N."/>
            <person name="Laohavisit A."/>
            <person name="Lee Y.H."/>
            <person name="Lumba S."/>
            <person name="McCourt P."/>
            <person name="Mortimer J.C."/>
            <person name="Mutuku J.M."/>
            <person name="Nomura T."/>
            <person name="Sasaki-Sekimoto Y."/>
            <person name="Seto Y."/>
            <person name="Wang Y."/>
            <person name="Wakatake T."/>
            <person name="Sakakibara H."/>
            <person name="Demura T."/>
            <person name="Yamaguchi S."/>
            <person name="Yoneyama K."/>
            <person name="Manabe R.I."/>
            <person name="Nelson D.C."/>
            <person name="Schulman A.H."/>
            <person name="Timko M.P."/>
            <person name="dePamphilis C.W."/>
            <person name="Choi D."/>
            <person name="Shirasu K."/>
        </authorList>
    </citation>
    <scope>NUCLEOTIDE SEQUENCE [LARGE SCALE GENOMIC DNA]</scope>
    <source>
        <strain evidence="3">cv. UVA1</strain>
    </source>
</reference>
<dbReference type="Gene3D" id="3.40.1360.10">
    <property type="match status" value="1"/>
</dbReference>
<evidence type="ECO:0000313" key="2">
    <source>
        <dbReference type="EMBL" id="GER41548.1"/>
    </source>
</evidence>
<dbReference type="PANTHER" id="PTHR12873">
    <property type="entry name" value="T7-LIKE MITOCHONDRIAL DNA HELICASE"/>
    <property type="match status" value="1"/>
</dbReference>
<gene>
    <name evidence="2" type="ORF">STAS_18267</name>
</gene>
<evidence type="ECO:0000259" key="1">
    <source>
        <dbReference type="Pfam" id="PF13662"/>
    </source>
</evidence>
<dbReference type="OrthoDB" id="1898560at2759"/>
<dbReference type="AlphaFoldDB" id="A0A5A7Q9C0"/>
<dbReference type="InterPro" id="IPR006171">
    <property type="entry name" value="TOPRIM_dom"/>
</dbReference>
<dbReference type="EMBL" id="BKCP01006139">
    <property type="protein sequence ID" value="GER41548.1"/>
    <property type="molecule type" value="Genomic_DNA"/>
</dbReference>
<protein>
    <submittedName>
        <fullName evidence="2">Nucleic acid binding protein</fullName>
    </submittedName>
</protein>
<dbReference type="InterPro" id="IPR034154">
    <property type="entry name" value="TOPRIM_DnaG/twinkle"/>
</dbReference>
<feature type="domain" description="Toprim" evidence="1">
    <location>
        <begin position="275"/>
        <end position="358"/>
    </location>
</feature>
<organism evidence="2 3">
    <name type="scientific">Striga asiatica</name>
    <name type="common">Asiatic witchweed</name>
    <name type="synonym">Buchnera asiatica</name>
    <dbReference type="NCBI Taxonomy" id="4170"/>
    <lineage>
        <taxon>Eukaryota</taxon>
        <taxon>Viridiplantae</taxon>
        <taxon>Streptophyta</taxon>
        <taxon>Embryophyta</taxon>
        <taxon>Tracheophyta</taxon>
        <taxon>Spermatophyta</taxon>
        <taxon>Magnoliopsida</taxon>
        <taxon>eudicotyledons</taxon>
        <taxon>Gunneridae</taxon>
        <taxon>Pentapetalae</taxon>
        <taxon>asterids</taxon>
        <taxon>lamiids</taxon>
        <taxon>Lamiales</taxon>
        <taxon>Orobanchaceae</taxon>
        <taxon>Buchnereae</taxon>
        <taxon>Striga</taxon>
    </lineage>
</organism>
<dbReference type="CDD" id="cd01029">
    <property type="entry name" value="TOPRIM_primases"/>
    <property type="match status" value="1"/>
</dbReference>
<name>A0A5A7Q9C0_STRAF</name>
<evidence type="ECO:0000313" key="3">
    <source>
        <dbReference type="Proteomes" id="UP000325081"/>
    </source>
</evidence>
<dbReference type="Pfam" id="PF13662">
    <property type="entry name" value="Toprim_4"/>
    <property type="match status" value="1"/>
</dbReference>
<dbReference type="PANTHER" id="PTHR12873:SF0">
    <property type="entry name" value="TWINKLE MTDNA HELICASE"/>
    <property type="match status" value="1"/>
</dbReference>
<dbReference type="GO" id="GO:0003697">
    <property type="term" value="F:single-stranded DNA binding"/>
    <property type="evidence" value="ECO:0007669"/>
    <property type="project" value="InterPro"/>
</dbReference>
<dbReference type="InterPro" id="IPR027032">
    <property type="entry name" value="Twinkle-like"/>
</dbReference>
<dbReference type="Proteomes" id="UP000325081">
    <property type="component" value="Unassembled WGS sequence"/>
</dbReference>